<organism evidence="9 10">
    <name type="scientific">Dissostichus eleginoides</name>
    <name type="common">Patagonian toothfish</name>
    <name type="synonym">Dissostichus amissus</name>
    <dbReference type="NCBI Taxonomy" id="100907"/>
    <lineage>
        <taxon>Eukaryota</taxon>
        <taxon>Metazoa</taxon>
        <taxon>Chordata</taxon>
        <taxon>Craniata</taxon>
        <taxon>Vertebrata</taxon>
        <taxon>Euteleostomi</taxon>
        <taxon>Actinopterygii</taxon>
        <taxon>Neopterygii</taxon>
        <taxon>Teleostei</taxon>
        <taxon>Neoteleostei</taxon>
        <taxon>Acanthomorphata</taxon>
        <taxon>Eupercaria</taxon>
        <taxon>Perciformes</taxon>
        <taxon>Notothenioidei</taxon>
        <taxon>Nototheniidae</taxon>
        <taxon>Dissostichus</taxon>
    </lineage>
</organism>
<evidence type="ECO:0000256" key="6">
    <source>
        <dbReference type="RuleBase" id="RU000394"/>
    </source>
</evidence>
<evidence type="ECO:0000256" key="5">
    <source>
        <dbReference type="PROSITE-ProRule" id="PRU00283"/>
    </source>
</evidence>
<dbReference type="Proteomes" id="UP001228049">
    <property type="component" value="Unassembled WGS sequence"/>
</dbReference>
<comment type="similarity">
    <text evidence="5 6">Belongs to the TRAFAC class myosin-kinesin ATPase superfamily. Kinesin family.</text>
</comment>
<evidence type="ECO:0000256" key="7">
    <source>
        <dbReference type="SAM" id="MobiDB-lite"/>
    </source>
</evidence>
<dbReference type="AlphaFoldDB" id="A0AAD9CP94"/>
<dbReference type="PROSITE" id="PS50067">
    <property type="entry name" value="KINESIN_MOTOR_2"/>
    <property type="match status" value="1"/>
</dbReference>
<evidence type="ECO:0000256" key="3">
    <source>
        <dbReference type="ARBA" id="ARBA00023054"/>
    </source>
</evidence>
<feature type="compositionally biased region" description="Low complexity" evidence="7">
    <location>
        <begin position="714"/>
        <end position="728"/>
    </location>
</feature>
<dbReference type="GO" id="GO:0008017">
    <property type="term" value="F:microtubule binding"/>
    <property type="evidence" value="ECO:0007669"/>
    <property type="project" value="InterPro"/>
</dbReference>
<dbReference type="GO" id="GO:0003777">
    <property type="term" value="F:microtubule motor activity"/>
    <property type="evidence" value="ECO:0007669"/>
    <property type="project" value="InterPro"/>
</dbReference>
<dbReference type="PRINTS" id="PR00380">
    <property type="entry name" value="KINESINHEAVY"/>
</dbReference>
<sequence>MASLRVAVRVRPLNKRENQLSSKVIVHMKGDSTFIYKEKIFHDLGSDVLKAAFEGFNACVFAYRQTGSGKSYTMMGHRDLCKVISKAADLLIKKTIPTYGGLRVREHPRDGPYVENLSQHLVHNHNDMEDLIKLGNANRTTASTGMNGASSRSHGIFTIRFTQAWFDAEVPRETLSKIHLVDLAGSERADFRLKEGANINKSRVILGSVISALAELSVGGRSTKKKIFIPYRDSVLTWLLKDSLGGNSVTTMIASIRAKNIVNSPTVNEDENVKVIRELRAEVSRVEPSSSVKVEEELHQNEARVLELTKEWTSKCGETRSILQEETVALKKKGSGVLLGCQLPHLIGIDEDMLSGGIVLYYLKEGRTLIGSEEASCSQGIVLRGPGLLSEHCVLENRAGTVTLIPRDGALCSVHGSVVTEPCQLTQDPAIRGWKLFPAYYLLIHTALLSRDNNCTQNQAAHGLATLKSLVVARLVFAVRREEPTEAAQLKEKLQSGLPSAFSLPLTDMSNSTETLSEAMLQNPGRMEEKLNQQEVEWQQVQENLNRRNRDIKRLSKENSRAPHQSRAERKATGAEMEETGNGQMETQSAETAACIVPHSCLTSATIEKLITAVIPGKDPVPNTSIQMDRDTLQDGISTRDGREQEGDLCHKSGPGLMSEWPRRKVREEVWSGDASLQQTSVLGPGDGCGTKPEGNANKIKGAVADCYKERPESGGSSLSSMSHLQSSRGTRSTSVLPQNSTHPQLDIKPLCSQAARCPPEKTIFEGLFGCAEMDESGGLQGFTTECSQPEPRPALLVLAETGLFTLTTDSGHLVMFHQLPLVQLKEVQIGLAGHSLRLMGSSEESILGVYTHSQNLTKYLYSAILGVICPWDRRVSQHQLLHGDLMMLSLDWQASVPEMLLDTGLKVCCQFQKSLADLVYFLHCNMEEGAVSLGEVQILVYTGVGVRISPNNYTETLAQLLVTDTQRHGAGGCCLSPDSKLCQDRALPSPIQ</sequence>
<keyword evidence="1 6" id="KW-0547">Nucleotide-binding</keyword>
<dbReference type="EMBL" id="JASDAP010000003">
    <property type="protein sequence ID" value="KAK1905460.1"/>
    <property type="molecule type" value="Genomic_DNA"/>
</dbReference>
<protein>
    <recommendedName>
        <fullName evidence="6">Kinesin-like protein</fullName>
    </recommendedName>
</protein>
<feature type="region of interest" description="Disordered" evidence="7">
    <location>
        <begin position="638"/>
        <end position="659"/>
    </location>
</feature>
<accession>A0AAD9CP94</accession>
<evidence type="ECO:0000256" key="4">
    <source>
        <dbReference type="ARBA" id="ARBA00023175"/>
    </source>
</evidence>
<evidence type="ECO:0000313" key="9">
    <source>
        <dbReference type="EMBL" id="KAK1905460.1"/>
    </source>
</evidence>
<dbReference type="Gene3D" id="3.40.850.10">
    <property type="entry name" value="Kinesin motor domain"/>
    <property type="match status" value="2"/>
</dbReference>
<dbReference type="SMART" id="SM00129">
    <property type="entry name" value="KISc"/>
    <property type="match status" value="1"/>
</dbReference>
<dbReference type="PROSITE" id="PS00411">
    <property type="entry name" value="KINESIN_MOTOR_1"/>
    <property type="match status" value="1"/>
</dbReference>
<feature type="domain" description="Kinesin motor" evidence="8">
    <location>
        <begin position="3"/>
        <end position="279"/>
    </location>
</feature>
<dbReference type="SUPFAM" id="SSF49879">
    <property type="entry name" value="SMAD/FHA domain"/>
    <property type="match status" value="1"/>
</dbReference>
<dbReference type="PANTHER" id="PTHR47117">
    <property type="entry name" value="STAR-RELATED LIPID TRANSFER PROTEIN 9"/>
    <property type="match status" value="1"/>
</dbReference>
<feature type="region of interest" description="Disordered" evidence="7">
    <location>
        <begin position="710"/>
        <end position="744"/>
    </location>
</feature>
<dbReference type="Gene3D" id="2.60.200.20">
    <property type="match status" value="1"/>
</dbReference>
<keyword evidence="2 6" id="KW-0067">ATP-binding</keyword>
<dbReference type="GO" id="GO:0005524">
    <property type="term" value="F:ATP binding"/>
    <property type="evidence" value="ECO:0007669"/>
    <property type="project" value="UniProtKB-KW"/>
</dbReference>
<proteinExistence type="inferred from homology"/>
<dbReference type="InterPro" id="IPR008984">
    <property type="entry name" value="SMAD_FHA_dom_sf"/>
</dbReference>
<dbReference type="Pfam" id="PF00225">
    <property type="entry name" value="Kinesin"/>
    <property type="match status" value="1"/>
</dbReference>
<feature type="compositionally biased region" description="Basic and acidic residues" evidence="7">
    <location>
        <begin position="638"/>
        <end position="651"/>
    </location>
</feature>
<keyword evidence="3" id="KW-0175">Coiled coil</keyword>
<dbReference type="GO" id="GO:0005874">
    <property type="term" value="C:microtubule"/>
    <property type="evidence" value="ECO:0007669"/>
    <property type="project" value="UniProtKB-KW"/>
</dbReference>
<reference evidence="9" key="1">
    <citation type="submission" date="2023-04" db="EMBL/GenBank/DDBJ databases">
        <title>Chromosome-level genome of Chaenocephalus aceratus.</title>
        <authorList>
            <person name="Park H."/>
        </authorList>
    </citation>
    <scope>NUCLEOTIDE SEQUENCE</scope>
    <source>
        <strain evidence="9">DE</strain>
        <tissue evidence="9">Muscle</tissue>
    </source>
</reference>
<comment type="caution">
    <text evidence="5">Lacks conserved residue(s) required for the propagation of feature annotation.</text>
</comment>
<comment type="caution">
    <text evidence="9">The sequence shown here is derived from an EMBL/GenBank/DDBJ whole genome shotgun (WGS) entry which is preliminary data.</text>
</comment>
<dbReference type="InterPro" id="IPR036961">
    <property type="entry name" value="Kinesin_motor_dom_sf"/>
</dbReference>
<dbReference type="InterPro" id="IPR027417">
    <property type="entry name" value="P-loop_NTPase"/>
</dbReference>
<dbReference type="GO" id="GO:0007018">
    <property type="term" value="P:microtubule-based movement"/>
    <property type="evidence" value="ECO:0007669"/>
    <property type="project" value="InterPro"/>
</dbReference>
<evidence type="ECO:0000313" key="10">
    <source>
        <dbReference type="Proteomes" id="UP001228049"/>
    </source>
</evidence>
<dbReference type="PANTHER" id="PTHR47117:SF6">
    <property type="entry name" value="KINESIN-LIKE PROTEIN KIF16B"/>
    <property type="match status" value="1"/>
</dbReference>
<keyword evidence="6" id="KW-0493">Microtubule</keyword>
<dbReference type="SUPFAM" id="SSF52540">
    <property type="entry name" value="P-loop containing nucleoside triphosphate hydrolases"/>
    <property type="match status" value="1"/>
</dbReference>
<feature type="compositionally biased region" description="Basic and acidic residues" evidence="7">
    <location>
        <begin position="545"/>
        <end position="573"/>
    </location>
</feature>
<dbReference type="InterPro" id="IPR019821">
    <property type="entry name" value="Kinesin_motor_CS"/>
</dbReference>
<evidence type="ECO:0000259" key="8">
    <source>
        <dbReference type="PROSITE" id="PS50067"/>
    </source>
</evidence>
<dbReference type="InterPro" id="IPR001752">
    <property type="entry name" value="Kinesin_motor_dom"/>
</dbReference>
<name>A0AAD9CP94_DISEL</name>
<gene>
    <name evidence="9" type="ORF">KUDE01_012642</name>
</gene>
<feature type="region of interest" description="Disordered" evidence="7">
    <location>
        <begin position="544"/>
        <end position="586"/>
    </location>
</feature>
<keyword evidence="4 6" id="KW-0505">Motor protein</keyword>
<keyword evidence="10" id="KW-1185">Reference proteome</keyword>
<evidence type="ECO:0000256" key="2">
    <source>
        <dbReference type="ARBA" id="ARBA00022840"/>
    </source>
</evidence>
<feature type="compositionally biased region" description="Polar residues" evidence="7">
    <location>
        <begin position="729"/>
        <end position="744"/>
    </location>
</feature>
<evidence type="ECO:0000256" key="1">
    <source>
        <dbReference type="ARBA" id="ARBA00022741"/>
    </source>
</evidence>